<accession>A0AC60PX25</accession>
<comment type="caution">
    <text evidence="1">The sequence shown here is derived from an EMBL/GenBank/DDBJ whole genome shotgun (WGS) entry which is preliminary data.</text>
</comment>
<dbReference type="EMBL" id="JABSTQ010009804">
    <property type="protein sequence ID" value="KAG0425773.1"/>
    <property type="molecule type" value="Genomic_DNA"/>
</dbReference>
<gene>
    <name evidence="1" type="ORF">HPB47_027079</name>
</gene>
<dbReference type="Proteomes" id="UP000805193">
    <property type="component" value="Unassembled WGS sequence"/>
</dbReference>
<proteinExistence type="predicted"/>
<name>A0AC60PX25_IXOPE</name>
<sequence length="117" mass="12283">MLTRCAILSGSQTSELTSLVFLVPSFPCDEISALRARAHTDGGVVTPDVKASVKSPLVVCHNARGLASPRRLLNTPTSAALSTSEQAQPAGSTESRTVAPLGGSRRGEEENEEREGH</sequence>
<reference evidence="1 2" key="1">
    <citation type="journal article" date="2020" name="Cell">
        <title>Large-Scale Comparative Analyses of Tick Genomes Elucidate Their Genetic Diversity and Vector Capacities.</title>
        <authorList>
            <consortium name="Tick Genome and Microbiome Consortium (TIGMIC)"/>
            <person name="Jia N."/>
            <person name="Wang J."/>
            <person name="Shi W."/>
            <person name="Du L."/>
            <person name="Sun Y."/>
            <person name="Zhan W."/>
            <person name="Jiang J.F."/>
            <person name="Wang Q."/>
            <person name="Zhang B."/>
            <person name="Ji P."/>
            <person name="Bell-Sakyi L."/>
            <person name="Cui X.M."/>
            <person name="Yuan T.T."/>
            <person name="Jiang B.G."/>
            <person name="Yang W.F."/>
            <person name="Lam T.T."/>
            <person name="Chang Q.C."/>
            <person name="Ding S.J."/>
            <person name="Wang X.J."/>
            <person name="Zhu J.G."/>
            <person name="Ruan X.D."/>
            <person name="Zhao L."/>
            <person name="Wei J.T."/>
            <person name="Ye R.Z."/>
            <person name="Que T.C."/>
            <person name="Du C.H."/>
            <person name="Zhou Y.H."/>
            <person name="Cheng J.X."/>
            <person name="Dai P.F."/>
            <person name="Guo W.B."/>
            <person name="Han X.H."/>
            <person name="Huang E.J."/>
            <person name="Li L.F."/>
            <person name="Wei W."/>
            <person name="Gao Y.C."/>
            <person name="Liu J.Z."/>
            <person name="Shao H.Z."/>
            <person name="Wang X."/>
            <person name="Wang C.C."/>
            <person name="Yang T.C."/>
            <person name="Huo Q.B."/>
            <person name="Li W."/>
            <person name="Chen H.Y."/>
            <person name="Chen S.E."/>
            <person name="Zhou L.G."/>
            <person name="Ni X.B."/>
            <person name="Tian J.H."/>
            <person name="Sheng Y."/>
            <person name="Liu T."/>
            <person name="Pan Y.S."/>
            <person name="Xia L.Y."/>
            <person name="Li J."/>
            <person name="Zhao F."/>
            <person name="Cao W.C."/>
        </authorList>
    </citation>
    <scope>NUCLEOTIDE SEQUENCE [LARGE SCALE GENOMIC DNA]</scope>
    <source>
        <strain evidence="1">Iper-2018</strain>
    </source>
</reference>
<organism evidence="1 2">
    <name type="scientific">Ixodes persulcatus</name>
    <name type="common">Taiga tick</name>
    <dbReference type="NCBI Taxonomy" id="34615"/>
    <lineage>
        <taxon>Eukaryota</taxon>
        <taxon>Metazoa</taxon>
        <taxon>Ecdysozoa</taxon>
        <taxon>Arthropoda</taxon>
        <taxon>Chelicerata</taxon>
        <taxon>Arachnida</taxon>
        <taxon>Acari</taxon>
        <taxon>Parasitiformes</taxon>
        <taxon>Ixodida</taxon>
        <taxon>Ixodoidea</taxon>
        <taxon>Ixodidae</taxon>
        <taxon>Ixodinae</taxon>
        <taxon>Ixodes</taxon>
    </lineage>
</organism>
<evidence type="ECO:0000313" key="2">
    <source>
        <dbReference type="Proteomes" id="UP000805193"/>
    </source>
</evidence>
<evidence type="ECO:0000313" key="1">
    <source>
        <dbReference type="EMBL" id="KAG0425773.1"/>
    </source>
</evidence>
<keyword evidence="2" id="KW-1185">Reference proteome</keyword>
<protein>
    <submittedName>
        <fullName evidence="1">Uncharacterized protein</fullName>
    </submittedName>
</protein>